<name>A0A7W4H2V7_9GAMM</name>
<sequence length="172" mass="19246">MSPDYESDFWVRRLRLFGWGLILLMTLCLVLALGWKIAQVSERRAMEATRRHLAASLNSLAAEHLAKDKTLGMAWRTKNPFVLLRWQQDNYCGELAAGDAPQSGCWYWLPREAWVMYRASFADGWTRGQGEVHAWRLLVVPDGMPTASQSSGAAFALELEAVPAAELSAAGY</sequence>
<dbReference type="AlphaFoldDB" id="A0A7W4H2V7"/>
<dbReference type="Proteomes" id="UP000581189">
    <property type="component" value="Unassembled WGS sequence"/>
</dbReference>
<accession>A0A7W4H2V7</accession>
<organism evidence="2 3">
    <name type="scientific">Aquipseudomonas guryensis</name>
    <dbReference type="NCBI Taxonomy" id="2759165"/>
    <lineage>
        <taxon>Bacteria</taxon>
        <taxon>Pseudomonadati</taxon>
        <taxon>Pseudomonadota</taxon>
        <taxon>Gammaproteobacteria</taxon>
        <taxon>Pseudomonadales</taxon>
        <taxon>Pseudomonadaceae</taxon>
        <taxon>Aquipseudomonas</taxon>
    </lineage>
</organism>
<dbReference type="RefSeq" id="WP_182832976.1">
    <property type="nucleotide sequence ID" value="NZ_JACJFN010000001.1"/>
</dbReference>
<evidence type="ECO:0000256" key="1">
    <source>
        <dbReference type="SAM" id="Phobius"/>
    </source>
</evidence>
<feature type="transmembrane region" description="Helical" evidence="1">
    <location>
        <begin position="16"/>
        <end position="35"/>
    </location>
</feature>
<keyword evidence="3" id="KW-1185">Reference proteome</keyword>
<evidence type="ECO:0000313" key="2">
    <source>
        <dbReference type="EMBL" id="MBB1518981.1"/>
    </source>
</evidence>
<proteinExistence type="predicted"/>
<keyword evidence="1" id="KW-0812">Transmembrane</keyword>
<reference evidence="2 3" key="1">
    <citation type="submission" date="2020-08" db="EMBL/GenBank/DDBJ databases">
        <authorList>
            <person name="Kim C.M."/>
        </authorList>
    </citation>
    <scope>NUCLEOTIDE SEQUENCE [LARGE SCALE GENOMIC DNA]</scope>
    <source>
        <strain evidence="2 3">SR9</strain>
    </source>
</reference>
<keyword evidence="1" id="KW-0472">Membrane</keyword>
<evidence type="ECO:0000313" key="3">
    <source>
        <dbReference type="Proteomes" id="UP000581189"/>
    </source>
</evidence>
<gene>
    <name evidence="2" type="ORF">H3H45_06985</name>
</gene>
<dbReference type="EMBL" id="JACJFN010000001">
    <property type="protein sequence ID" value="MBB1518981.1"/>
    <property type="molecule type" value="Genomic_DNA"/>
</dbReference>
<comment type="caution">
    <text evidence="2">The sequence shown here is derived from an EMBL/GenBank/DDBJ whole genome shotgun (WGS) entry which is preliminary data.</text>
</comment>
<keyword evidence="1" id="KW-1133">Transmembrane helix</keyword>
<protein>
    <submittedName>
        <fullName evidence="2">Uncharacterized protein</fullName>
    </submittedName>
</protein>